<organism evidence="2">
    <name type="scientific">Cupriavidus taiwanensis</name>
    <dbReference type="NCBI Taxonomy" id="164546"/>
    <lineage>
        <taxon>Bacteria</taxon>
        <taxon>Pseudomonadati</taxon>
        <taxon>Pseudomonadota</taxon>
        <taxon>Betaproteobacteria</taxon>
        <taxon>Burkholderiales</taxon>
        <taxon>Burkholderiaceae</taxon>
        <taxon>Cupriavidus</taxon>
    </lineage>
</organism>
<dbReference type="EMBL" id="OFTH01000045">
    <property type="protein sequence ID" value="SOZ72569.1"/>
    <property type="molecule type" value="Genomic_DNA"/>
</dbReference>
<dbReference type="RefSeq" id="WP_116297225.1">
    <property type="nucleotide sequence ID" value="NZ_LT977017.1"/>
</dbReference>
<protein>
    <submittedName>
        <fullName evidence="2">Transcriptional regulator, XRE-family</fullName>
    </submittedName>
</protein>
<dbReference type="SMART" id="SM00530">
    <property type="entry name" value="HTH_XRE"/>
    <property type="match status" value="1"/>
</dbReference>
<dbReference type="AlphaFoldDB" id="A0A375EBJ7"/>
<gene>
    <name evidence="2" type="ORF">CBM2613_B30062</name>
</gene>
<evidence type="ECO:0000313" key="2">
    <source>
        <dbReference type="EMBL" id="SOZ72569.1"/>
    </source>
</evidence>
<dbReference type="CDD" id="cd00093">
    <property type="entry name" value="HTH_XRE"/>
    <property type="match status" value="1"/>
</dbReference>
<dbReference type="PROSITE" id="PS50943">
    <property type="entry name" value="HTH_CROC1"/>
    <property type="match status" value="1"/>
</dbReference>
<evidence type="ECO:0000259" key="1">
    <source>
        <dbReference type="PROSITE" id="PS50943"/>
    </source>
</evidence>
<dbReference type="InterPro" id="IPR001387">
    <property type="entry name" value="Cro/C1-type_HTH"/>
</dbReference>
<comment type="caution">
    <text evidence="2">The sequence shown here is derived from an EMBL/GenBank/DDBJ whole genome shotgun (WGS) entry which is preliminary data.</text>
</comment>
<dbReference type="GO" id="GO:0003677">
    <property type="term" value="F:DNA binding"/>
    <property type="evidence" value="ECO:0007669"/>
    <property type="project" value="InterPro"/>
</dbReference>
<sequence length="109" mass="11745">MSVPTNIQTIVGADGKPAFVVIPYGDYLTQFAQAADLIPHAVVRRVLADDVPPLRAWREHLGLTQAEVAARLGISQPAYAQQESSARLRKTSRERIAAALGITAAQLDI</sequence>
<dbReference type="InterPro" id="IPR010982">
    <property type="entry name" value="Lambda_DNA-bd_dom_sf"/>
</dbReference>
<accession>A0A375EBJ7</accession>
<proteinExistence type="predicted"/>
<feature type="domain" description="HTH cro/C1-type" evidence="1">
    <location>
        <begin position="54"/>
        <end position="107"/>
    </location>
</feature>
<dbReference type="Pfam" id="PF01381">
    <property type="entry name" value="HTH_3"/>
    <property type="match status" value="1"/>
</dbReference>
<name>A0A375EBJ7_9BURK</name>
<dbReference type="Proteomes" id="UP000256952">
    <property type="component" value="Chromosome CBM2613_b"/>
</dbReference>
<dbReference type="SUPFAM" id="SSF47413">
    <property type="entry name" value="lambda repressor-like DNA-binding domains"/>
    <property type="match status" value="1"/>
</dbReference>
<reference evidence="2" key="1">
    <citation type="submission" date="2018-01" db="EMBL/GenBank/DDBJ databases">
        <authorList>
            <person name="Clerissi C."/>
        </authorList>
    </citation>
    <scope>NUCLEOTIDE SEQUENCE</scope>
    <source>
        <strain evidence="2">Cupriavidus taiwanensis STM 8556</strain>
    </source>
</reference>
<dbReference type="Gene3D" id="1.10.260.40">
    <property type="entry name" value="lambda repressor-like DNA-binding domains"/>
    <property type="match status" value="1"/>
</dbReference>